<dbReference type="EMBL" id="GISG01203782">
    <property type="protein sequence ID" value="MBA4659391.1"/>
    <property type="molecule type" value="Transcribed_RNA"/>
</dbReference>
<accession>A0A7C9A717</accession>
<name>A0A7C9A717_OPUST</name>
<proteinExistence type="predicted"/>
<reference evidence="2" key="1">
    <citation type="journal article" date="2013" name="J. Plant Res.">
        <title>Effect of fungi and light on seed germination of three Opuntia species from semiarid lands of central Mexico.</title>
        <authorList>
            <person name="Delgado-Sanchez P."/>
            <person name="Jimenez-Bremont J.F."/>
            <person name="Guerrero-Gonzalez Mde L."/>
            <person name="Flores J."/>
        </authorList>
    </citation>
    <scope>NUCLEOTIDE SEQUENCE</scope>
    <source>
        <tissue evidence="2">Cladode</tissue>
    </source>
</reference>
<feature type="signal peptide" evidence="1">
    <location>
        <begin position="1"/>
        <end position="20"/>
    </location>
</feature>
<protein>
    <submittedName>
        <fullName evidence="2">Uncharacterized protein</fullName>
    </submittedName>
</protein>
<evidence type="ECO:0000256" key="1">
    <source>
        <dbReference type="SAM" id="SignalP"/>
    </source>
</evidence>
<dbReference type="EMBL" id="GISG01203779">
    <property type="protein sequence ID" value="MBA4659388.1"/>
    <property type="molecule type" value="Transcribed_RNA"/>
</dbReference>
<evidence type="ECO:0000313" key="2">
    <source>
        <dbReference type="EMBL" id="MBA4659391.1"/>
    </source>
</evidence>
<dbReference type="AlphaFoldDB" id="A0A7C9A717"/>
<organism evidence="2">
    <name type="scientific">Opuntia streptacantha</name>
    <name type="common">Prickly pear cactus</name>
    <name type="synonym">Opuntia cardona</name>
    <dbReference type="NCBI Taxonomy" id="393608"/>
    <lineage>
        <taxon>Eukaryota</taxon>
        <taxon>Viridiplantae</taxon>
        <taxon>Streptophyta</taxon>
        <taxon>Embryophyta</taxon>
        <taxon>Tracheophyta</taxon>
        <taxon>Spermatophyta</taxon>
        <taxon>Magnoliopsida</taxon>
        <taxon>eudicotyledons</taxon>
        <taxon>Gunneridae</taxon>
        <taxon>Pentapetalae</taxon>
        <taxon>Caryophyllales</taxon>
        <taxon>Cactineae</taxon>
        <taxon>Cactaceae</taxon>
        <taxon>Opuntioideae</taxon>
        <taxon>Opuntia</taxon>
    </lineage>
</organism>
<reference evidence="2" key="2">
    <citation type="submission" date="2020-07" db="EMBL/GenBank/DDBJ databases">
        <authorList>
            <person name="Vera ALvarez R."/>
            <person name="Arias-Moreno D.M."/>
            <person name="Jimenez-Jacinto V."/>
            <person name="Jimenez-Bremont J.F."/>
            <person name="Swaminathan K."/>
            <person name="Moose S.P."/>
            <person name="Guerrero-Gonzalez M.L."/>
            <person name="Marino-Ramirez L."/>
            <person name="Landsman D."/>
            <person name="Rodriguez-Kessler M."/>
            <person name="Delgado-Sanchez P."/>
        </authorList>
    </citation>
    <scope>NUCLEOTIDE SEQUENCE</scope>
    <source>
        <tissue evidence="2">Cladode</tissue>
    </source>
</reference>
<keyword evidence="1" id="KW-0732">Signal</keyword>
<feature type="chain" id="PRO_5036201174" evidence="1">
    <location>
        <begin position="21"/>
        <end position="160"/>
    </location>
</feature>
<sequence>MRPTLGFLFLSLSLIKNAQSIPLLVLMYEFLTTHLTRYVFYSTFRYFSCDFSTNYSWDFLGSTKQYSCSAKIGLKFLLGICVSKTYKSHTLGLTCFSSLVLIILSSPLSFMIRFTDPTFAISNLISFNWQGTECYYQLRLHVYRLMLHDCFPLDLSQGRY</sequence>